<feature type="binding site" evidence="10">
    <location>
        <position position="214"/>
    </location>
    <ligand>
        <name>[2Fe-2S] cluster</name>
        <dbReference type="ChEBI" id="CHEBI:190135"/>
    </ligand>
</feature>
<dbReference type="GO" id="GO:0005758">
    <property type="term" value="C:mitochondrial intermembrane space"/>
    <property type="evidence" value="ECO:0007669"/>
    <property type="project" value="UniProtKB-SubCell"/>
</dbReference>
<proteinExistence type="inferred from homology"/>
<evidence type="ECO:0000256" key="11">
    <source>
        <dbReference type="SAM" id="MobiDB-lite"/>
    </source>
</evidence>
<dbReference type="AlphaFoldDB" id="A0AA38G056"/>
<evidence type="ECO:0000256" key="2">
    <source>
        <dbReference type="ARBA" id="ARBA00008169"/>
    </source>
</evidence>
<dbReference type="PANTHER" id="PTHR13273">
    <property type="entry name" value="ANAMORSIN"/>
    <property type="match status" value="1"/>
</dbReference>
<sequence length="373" mass="40790">MDSTPSALILTDSLTLDASIVTWIFENLPEKAKDLHILTQAARLEGKLKLESSSLDAVISVSENLEFHGQTWLAELARVLKPNGVIFLKSNVPLNLDAKQIKITLERNLLLAGFVVGDGVDVKIGGLGPLVVKAQKPSWTTGSSFTLKKKVPEKPGIVVMNDMPPAFKLEIQDDMDDLIDEDSLLSEEDLRKPELPPADDCEVGKAGRKACKNCTCGRAEMEEKQEKLQLTADQLSNPQSSCGNCSLGDAFRCSGCPYKGLPPFKLGEKGLIRTGSALTETNDAKKISPSCNLYLSRSLFVRKCFLSLVSLFFGPPFRSFELSYGPAFIIGAAPIKSAPTIWVGADRGEDPRDGQIDRFEKDKTYPDHEKYPA</sequence>
<comment type="domain">
    <text evidence="10">The N-terminal domain has structural similarity with S-adenosyl-L-methionine-dependent methyltransferases, but does not bind S-adenosyl-L-methionine. It is required for correct assembly of the 2 Fe-S clusters.</text>
</comment>
<keyword evidence="5 10" id="KW-0001">2Fe-2S</keyword>
<evidence type="ECO:0000256" key="1">
    <source>
        <dbReference type="ARBA" id="ARBA00001966"/>
    </source>
</evidence>
<dbReference type="GO" id="GO:0046872">
    <property type="term" value="F:metal ion binding"/>
    <property type="evidence" value="ECO:0007669"/>
    <property type="project" value="UniProtKB-KW"/>
</dbReference>
<evidence type="ECO:0000256" key="9">
    <source>
        <dbReference type="ARBA" id="ARBA00023128"/>
    </source>
</evidence>
<evidence type="ECO:0000313" key="15">
    <source>
        <dbReference type="Proteomes" id="UP000824469"/>
    </source>
</evidence>
<dbReference type="SUPFAM" id="SSF53335">
    <property type="entry name" value="S-adenosyl-L-methionine-dependent methyltransferases"/>
    <property type="match status" value="1"/>
</dbReference>
<feature type="short sequence motif" description="Cx2C motif 1" evidence="10">
    <location>
        <begin position="242"/>
        <end position="245"/>
    </location>
</feature>
<evidence type="ECO:0000256" key="6">
    <source>
        <dbReference type="ARBA" id="ARBA00022723"/>
    </source>
</evidence>
<evidence type="ECO:0000256" key="5">
    <source>
        <dbReference type="ARBA" id="ARBA00022714"/>
    </source>
</evidence>
<evidence type="ECO:0000313" key="14">
    <source>
        <dbReference type="EMBL" id="KAH9313794.1"/>
    </source>
</evidence>
<comment type="cofactor">
    <cofactor evidence="10">
        <name>[2Fe-2S] cluster</name>
        <dbReference type="ChEBI" id="CHEBI:190135"/>
    </cofactor>
</comment>
<feature type="binding site" evidence="10">
    <location>
        <position position="211"/>
    </location>
    <ligand>
        <name>[2Fe-2S] cluster</name>
        <dbReference type="ChEBI" id="CHEBI:190135"/>
    </ligand>
</feature>
<dbReference type="InterPro" id="IPR029063">
    <property type="entry name" value="SAM-dependent_MTases_sf"/>
</dbReference>
<feature type="domain" description="Anamorsin C-terminal" evidence="12">
    <location>
        <begin position="200"/>
        <end position="269"/>
    </location>
</feature>
<feature type="binding site" evidence="10">
    <location>
        <position position="253"/>
    </location>
    <ligand>
        <name>[4Fe-4S] cluster</name>
        <dbReference type="ChEBI" id="CHEBI:49883"/>
    </ligand>
</feature>
<comment type="subcellular location">
    <subcellularLocation>
        <location evidence="10">Cytoplasm</location>
    </subcellularLocation>
    <subcellularLocation>
        <location evidence="10">Mitochondrion intermembrane space</location>
    </subcellularLocation>
</comment>
<dbReference type="PANTHER" id="PTHR13273:SF14">
    <property type="entry name" value="ANAMORSIN"/>
    <property type="match status" value="1"/>
</dbReference>
<evidence type="ECO:0000256" key="10">
    <source>
        <dbReference type="HAMAP-Rule" id="MF_03115"/>
    </source>
</evidence>
<evidence type="ECO:0000256" key="3">
    <source>
        <dbReference type="ARBA" id="ARBA00022485"/>
    </source>
</evidence>
<dbReference type="Pfam" id="PF20922">
    <property type="entry name" value="Anamorsin_N"/>
    <property type="match status" value="1"/>
</dbReference>
<accession>A0AA38G056</accession>
<comment type="function">
    <text evidence="10">Component of the cytosolic iron-sulfur (Fe-S) protein assembly (CIA) machinery. Required for the maturation of extramitochondrial Fe-S proteins. Part of an electron transfer chain functioning in an early step of cytosolic Fe-S biogenesis, facilitating the de novo assembly of a [4Fe-4S] cluster on the cytosolic Fe-S scaffold complex. Electrons are transferred from NADPH via a FAD- and FMN-containing diflavin oxidoreductase. Together with the diflavin oxidoreductase, also required for the assembly of the diferric tyrosyl radical cofactor of ribonucleotide reductase (RNR), probably by providing electrons for reduction during radical cofactor maturation in the catalytic small subunit.</text>
</comment>
<keyword evidence="3 10" id="KW-0004">4Fe-4S</keyword>
<dbReference type="Proteomes" id="UP000824469">
    <property type="component" value="Unassembled WGS sequence"/>
</dbReference>
<dbReference type="GO" id="GO:0009055">
    <property type="term" value="F:electron transfer activity"/>
    <property type="evidence" value="ECO:0007669"/>
    <property type="project" value="UniProtKB-UniRule"/>
</dbReference>
<dbReference type="InterPro" id="IPR049011">
    <property type="entry name" value="Anamorsin_N_metazoan"/>
</dbReference>
<feature type="binding site" evidence="10">
    <location>
        <position position="256"/>
    </location>
    <ligand>
        <name>[4Fe-4S] cluster</name>
        <dbReference type="ChEBI" id="CHEBI:49883"/>
    </ligand>
</feature>
<comment type="domain">
    <text evidence="10">The twin Cx2C motifs are involved in the recognition by the mitochondrial MIA40-ERV1 disulfide relay system. The formation of 2 disulfide bonds in the Cx2C motifs through dithiol/disulfide exchange reactions effectively traps the protein in the mitochondrial intermembrane space.</text>
</comment>
<dbReference type="OMA" id="PNVGDCE"/>
<keyword evidence="8 10" id="KW-0411">Iron-sulfur</keyword>
<keyword evidence="9 10" id="KW-0496">Mitochondrion</keyword>
<dbReference type="GO" id="GO:0051539">
    <property type="term" value="F:4 iron, 4 sulfur cluster binding"/>
    <property type="evidence" value="ECO:0007669"/>
    <property type="project" value="UniProtKB-KW"/>
</dbReference>
<keyword evidence="6 10" id="KW-0479">Metal-binding</keyword>
<comment type="cofactor">
    <cofactor evidence="1 10">
        <name>[4Fe-4S] cluster</name>
        <dbReference type="ChEBI" id="CHEBI:49883"/>
    </cofactor>
</comment>
<comment type="caution">
    <text evidence="10">Lacks conserved residue(s) required for the propagation of feature annotation.</text>
</comment>
<comment type="domain">
    <text evidence="10">The C-terminal domain binds 2 Fe-S clusters but is otherwise mostly in an intrinsically disordered conformation.</text>
</comment>
<dbReference type="InterPro" id="IPR046408">
    <property type="entry name" value="CIAPIN1"/>
</dbReference>
<keyword evidence="4 10" id="KW-0963">Cytoplasm</keyword>
<dbReference type="EMBL" id="JAHRHJ020000005">
    <property type="protein sequence ID" value="KAH9313794.1"/>
    <property type="molecule type" value="Genomic_DNA"/>
</dbReference>
<feature type="region of interest" description="Fe-S binding site B" evidence="10">
    <location>
        <begin position="242"/>
        <end position="256"/>
    </location>
</feature>
<dbReference type="Pfam" id="PF05093">
    <property type="entry name" value="CIAPIN1"/>
    <property type="match status" value="1"/>
</dbReference>
<comment type="subunit">
    <text evidence="10">Monomer.</text>
</comment>
<name>A0AA38G056_TAXCH</name>
<evidence type="ECO:0000256" key="4">
    <source>
        <dbReference type="ARBA" id="ARBA00022490"/>
    </source>
</evidence>
<keyword evidence="15" id="KW-1185">Reference proteome</keyword>
<organism evidence="14 15">
    <name type="scientific">Taxus chinensis</name>
    <name type="common">Chinese yew</name>
    <name type="synonym">Taxus wallichiana var. chinensis</name>
    <dbReference type="NCBI Taxonomy" id="29808"/>
    <lineage>
        <taxon>Eukaryota</taxon>
        <taxon>Viridiplantae</taxon>
        <taxon>Streptophyta</taxon>
        <taxon>Embryophyta</taxon>
        <taxon>Tracheophyta</taxon>
        <taxon>Spermatophyta</taxon>
        <taxon>Pinopsida</taxon>
        <taxon>Pinidae</taxon>
        <taxon>Conifers II</taxon>
        <taxon>Cupressales</taxon>
        <taxon>Taxaceae</taxon>
        <taxon>Taxus</taxon>
    </lineage>
</organism>
<evidence type="ECO:0000256" key="8">
    <source>
        <dbReference type="ARBA" id="ARBA00023014"/>
    </source>
</evidence>
<feature type="domain" description="Anamorsin N-terminal" evidence="13">
    <location>
        <begin position="47"/>
        <end position="115"/>
    </location>
</feature>
<feature type="binding site" evidence="10">
    <location>
        <position position="201"/>
    </location>
    <ligand>
        <name>[2Fe-2S] cluster</name>
        <dbReference type="ChEBI" id="CHEBI:190135"/>
    </ligand>
</feature>
<feature type="binding site" evidence="10">
    <location>
        <position position="242"/>
    </location>
    <ligand>
        <name>[4Fe-4S] cluster</name>
        <dbReference type="ChEBI" id="CHEBI:49883"/>
    </ligand>
</feature>
<reference evidence="14 15" key="1">
    <citation type="journal article" date="2021" name="Nat. Plants">
        <title>The Taxus genome provides insights into paclitaxel biosynthesis.</title>
        <authorList>
            <person name="Xiong X."/>
            <person name="Gou J."/>
            <person name="Liao Q."/>
            <person name="Li Y."/>
            <person name="Zhou Q."/>
            <person name="Bi G."/>
            <person name="Li C."/>
            <person name="Du R."/>
            <person name="Wang X."/>
            <person name="Sun T."/>
            <person name="Guo L."/>
            <person name="Liang H."/>
            <person name="Lu P."/>
            <person name="Wu Y."/>
            <person name="Zhang Z."/>
            <person name="Ro D.K."/>
            <person name="Shang Y."/>
            <person name="Huang S."/>
            <person name="Yan J."/>
        </authorList>
    </citation>
    <scope>NUCLEOTIDE SEQUENCE [LARGE SCALE GENOMIC DNA]</scope>
    <source>
        <strain evidence="14">Ta-2019</strain>
    </source>
</reference>
<comment type="similarity">
    <text evidence="2 10">Belongs to the anamorsin family.</text>
</comment>
<feature type="short sequence motif" description="Cx2C motif 2" evidence="10">
    <location>
        <begin position="253"/>
        <end position="256"/>
    </location>
</feature>
<dbReference type="GO" id="GO:0051537">
    <property type="term" value="F:2 iron, 2 sulfur cluster binding"/>
    <property type="evidence" value="ECO:0007669"/>
    <property type="project" value="UniProtKB-UniRule"/>
</dbReference>
<comment type="caution">
    <text evidence="14">The sequence shown here is derived from an EMBL/GenBank/DDBJ whole genome shotgun (WGS) entry which is preliminary data.</text>
</comment>
<feature type="compositionally biased region" description="Basic and acidic residues" evidence="11">
    <location>
        <begin position="346"/>
        <end position="373"/>
    </location>
</feature>
<evidence type="ECO:0000259" key="13">
    <source>
        <dbReference type="Pfam" id="PF20922"/>
    </source>
</evidence>
<gene>
    <name evidence="14" type="ORF">KI387_022421</name>
</gene>
<dbReference type="HAMAP" id="MF_03115">
    <property type="entry name" value="Anamorsin"/>
    <property type="match status" value="1"/>
</dbReference>
<keyword evidence="7 10" id="KW-0408">Iron</keyword>
<dbReference type="Gene3D" id="3.40.50.150">
    <property type="entry name" value="Vaccinia Virus protein VP39"/>
    <property type="match status" value="1"/>
</dbReference>
<dbReference type="InterPro" id="IPR007785">
    <property type="entry name" value="Anamorsin"/>
</dbReference>
<feature type="region of interest" description="Disordered" evidence="11">
    <location>
        <begin position="344"/>
        <end position="373"/>
    </location>
</feature>
<evidence type="ECO:0000256" key="7">
    <source>
        <dbReference type="ARBA" id="ARBA00023004"/>
    </source>
</evidence>
<feature type="binding site" evidence="10">
    <location>
        <position position="216"/>
    </location>
    <ligand>
        <name>[2Fe-2S] cluster</name>
        <dbReference type="ChEBI" id="CHEBI:190135"/>
    </ligand>
</feature>
<feature type="binding site" evidence="10">
    <location>
        <position position="245"/>
    </location>
    <ligand>
        <name>[4Fe-4S] cluster</name>
        <dbReference type="ChEBI" id="CHEBI:49883"/>
    </ligand>
</feature>
<dbReference type="GO" id="GO:0016226">
    <property type="term" value="P:iron-sulfur cluster assembly"/>
    <property type="evidence" value="ECO:0007669"/>
    <property type="project" value="UniProtKB-UniRule"/>
</dbReference>
<evidence type="ECO:0000259" key="12">
    <source>
        <dbReference type="Pfam" id="PF05093"/>
    </source>
</evidence>
<protein>
    <recommendedName>
        <fullName evidence="10">Anamorsin homolog</fullName>
    </recommendedName>
    <alternativeName>
        <fullName evidence="10">Fe-S cluster assembly protein DRE2 homolog</fullName>
    </alternativeName>
</protein>